<evidence type="ECO:0000313" key="10">
    <source>
        <dbReference type="EMBL" id="MFD1613093.1"/>
    </source>
</evidence>
<dbReference type="EMBL" id="JBHUDY010000002">
    <property type="protein sequence ID" value="MFD1613093.1"/>
    <property type="molecule type" value="Genomic_DNA"/>
</dbReference>
<keyword evidence="6 10" id="KW-0418">Kinase</keyword>
<evidence type="ECO:0000256" key="3">
    <source>
        <dbReference type="ARBA" id="ARBA00022553"/>
    </source>
</evidence>
<protein>
    <recommendedName>
        <fullName evidence="2">histidine kinase</fullName>
        <ecNumber evidence="2">2.7.13.3</ecNumber>
    </recommendedName>
</protein>
<dbReference type="SUPFAM" id="SSF55874">
    <property type="entry name" value="ATPase domain of HSP90 chaperone/DNA topoisomerase II/histidine kinase"/>
    <property type="match status" value="1"/>
</dbReference>
<dbReference type="Pfam" id="PF13493">
    <property type="entry name" value="DUF4118"/>
    <property type="match status" value="1"/>
</dbReference>
<keyword evidence="7" id="KW-0067">ATP-binding</keyword>
<dbReference type="Pfam" id="PF07536">
    <property type="entry name" value="HWE_HK"/>
    <property type="match status" value="1"/>
</dbReference>
<dbReference type="GO" id="GO:0004673">
    <property type="term" value="F:protein histidine kinase activity"/>
    <property type="evidence" value="ECO:0007669"/>
    <property type="project" value="UniProtKB-EC"/>
</dbReference>
<evidence type="ECO:0000259" key="9">
    <source>
        <dbReference type="SMART" id="SM00911"/>
    </source>
</evidence>
<gene>
    <name evidence="10" type="ORF">ACFSCW_14905</name>
</gene>
<proteinExistence type="predicted"/>
<evidence type="ECO:0000256" key="7">
    <source>
        <dbReference type="ARBA" id="ARBA00022840"/>
    </source>
</evidence>
<sequence>MLHEPARPGLSYAPEKEGEGSFADRLSRAVSASPSHHPFREIAIGVTAALVAVAVRYALPLSSYQLPTLPVVVALAFVTTFVGMIAGITAALIGGLLSWYLFFEPFSWELTPQGVIPLVGFSITATVIITTSHLYRTGERREHARRIAELELETEQAELFAREMAHRVKNNLAVVQSVALQTLGLDSPPAIAFSERLQAIARAQDLLNEDARQPSAEVALLVNKALTPFDDSWRRIEVQCPAGIRVEAREAISLALALHELATNAAKHGSLSGPTGRVSLKIERVADRVSFLWVETGGPPVARPERSGFGTRLLRRLGSGELNFETDGVRCTWSLPASEA</sequence>
<dbReference type="RefSeq" id="WP_380890836.1">
    <property type="nucleotide sequence ID" value="NZ_JBHUDY010000002.1"/>
</dbReference>
<keyword evidence="8" id="KW-0472">Membrane</keyword>
<dbReference type="InterPro" id="IPR036890">
    <property type="entry name" value="HATPase_C_sf"/>
</dbReference>
<organism evidence="10 11">
    <name type="scientific">Sphingomonas tabacisoli</name>
    <dbReference type="NCBI Taxonomy" id="2249466"/>
    <lineage>
        <taxon>Bacteria</taxon>
        <taxon>Pseudomonadati</taxon>
        <taxon>Pseudomonadota</taxon>
        <taxon>Alphaproteobacteria</taxon>
        <taxon>Sphingomonadales</taxon>
        <taxon>Sphingomonadaceae</taxon>
        <taxon>Sphingomonas</taxon>
    </lineage>
</organism>
<feature type="domain" description="Signal transduction histidine kinase HWE region" evidence="9">
    <location>
        <begin position="163"/>
        <end position="242"/>
    </location>
</feature>
<reference evidence="11" key="1">
    <citation type="journal article" date="2019" name="Int. J. Syst. Evol. Microbiol.">
        <title>The Global Catalogue of Microorganisms (GCM) 10K type strain sequencing project: providing services to taxonomists for standard genome sequencing and annotation.</title>
        <authorList>
            <consortium name="The Broad Institute Genomics Platform"/>
            <consortium name="The Broad Institute Genome Sequencing Center for Infectious Disease"/>
            <person name="Wu L."/>
            <person name="Ma J."/>
        </authorList>
    </citation>
    <scope>NUCLEOTIDE SEQUENCE [LARGE SCALE GENOMIC DNA]</scope>
    <source>
        <strain evidence="11">CGMCC 1.16275</strain>
    </source>
</reference>
<dbReference type="PANTHER" id="PTHR41523">
    <property type="entry name" value="TWO-COMPONENT SYSTEM SENSOR PROTEIN"/>
    <property type="match status" value="1"/>
</dbReference>
<evidence type="ECO:0000256" key="5">
    <source>
        <dbReference type="ARBA" id="ARBA00022741"/>
    </source>
</evidence>
<evidence type="ECO:0000256" key="2">
    <source>
        <dbReference type="ARBA" id="ARBA00012438"/>
    </source>
</evidence>
<comment type="catalytic activity">
    <reaction evidence="1">
        <text>ATP + protein L-histidine = ADP + protein N-phospho-L-histidine.</text>
        <dbReference type="EC" id="2.7.13.3"/>
    </reaction>
</comment>
<evidence type="ECO:0000256" key="8">
    <source>
        <dbReference type="SAM" id="Phobius"/>
    </source>
</evidence>
<dbReference type="Gene3D" id="3.30.565.10">
    <property type="entry name" value="Histidine kinase-like ATPase, C-terminal domain"/>
    <property type="match status" value="1"/>
</dbReference>
<dbReference type="SMART" id="SM00911">
    <property type="entry name" value="HWE_HK"/>
    <property type="match status" value="1"/>
</dbReference>
<feature type="transmembrane region" description="Helical" evidence="8">
    <location>
        <begin position="42"/>
        <end position="59"/>
    </location>
</feature>
<name>A0ABW4I5C7_9SPHN</name>
<evidence type="ECO:0000313" key="11">
    <source>
        <dbReference type="Proteomes" id="UP001597115"/>
    </source>
</evidence>
<dbReference type="InterPro" id="IPR011102">
    <property type="entry name" value="Sig_transdc_His_kinase_HWE"/>
</dbReference>
<dbReference type="Proteomes" id="UP001597115">
    <property type="component" value="Unassembled WGS sequence"/>
</dbReference>
<dbReference type="EC" id="2.7.13.3" evidence="2"/>
<keyword evidence="4 10" id="KW-0808">Transferase</keyword>
<evidence type="ECO:0000256" key="6">
    <source>
        <dbReference type="ARBA" id="ARBA00022777"/>
    </source>
</evidence>
<accession>A0ABW4I5C7</accession>
<keyword evidence="8" id="KW-1133">Transmembrane helix</keyword>
<dbReference type="InterPro" id="IPR025201">
    <property type="entry name" value="KdpD_TM"/>
</dbReference>
<keyword evidence="3" id="KW-0597">Phosphoprotein</keyword>
<feature type="transmembrane region" description="Helical" evidence="8">
    <location>
        <begin position="71"/>
        <end position="102"/>
    </location>
</feature>
<evidence type="ECO:0000256" key="4">
    <source>
        <dbReference type="ARBA" id="ARBA00022679"/>
    </source>
</evidence>
<keyword evidence="8" id="KW-0812">Transmembrane</keyword>
<evidence type="ECO:0000256" key="1">
    <source>
        <dbReference type="ARBA" id="ARBA00000085"/>
    </source>
</evidence>
<feature type="transmembrane region" description="Helical" evidence="8">
    <location>
        <begin position="114"/>
        <end position="135"/>
    </location>
</feature>
<comment type="caution">
    <text evidence="10">The sequence shown here is derived from an EMBL/GenBank/DDBJ whole genome shotgun (WGS) entry which is preliminary data.</text>
</comment>
<dbReference type="PANTHER" id="PTHR41523:SF7">
    <property type="entry name" value="HISTIDINE KINASE"/>
    <property type="match status" value="1"/>
</dbReference>
<keyword evidence="5" id="KW-0547">Nucleotide-binding</keyword>
<keyword evidence="11" id="KW-1185">Reference proteome</keyword>